<dbReference type="AlphaFoldDB" id="K2PH11"/>
<feature type="transmembrane region" description="Helical" evidence="1">
    <location>
        <begin position="12"/>
        <end position="32"/>
    </location>
</feature>
<reference evidence="2 3" key="1">
    <citation type="journal article" date="2012" name="J. Bacteriol.">
        <title>Genome Sequence of Nitratireductor indicus Type Strain C115.</title>
        <authorList>
            <person name="Lai Q."/>
            <person name="Li G."/>
            <person name="Yu Z."/>
            <person name="Shao Z."/>
        </authorList>
    </citation>
    <scope>NUCLEOTIDE SEQUENCE [LARGE SCALE GENOMIC DNA]</scope>
    <source>
        <strain evidence="2 3">C115</strain>
    </source>
</reference>
<dbReference type="EMBL" id="AMSI01000018">
    <property type="protein sequence ID" value="EKF40452.1"/>
    <property type="molecule type" value="Genomic_DNA"/>
</dbReference>
<proteinExistence type="predicted"/>
<keyword evidence="3" id="KW-1185">Reference proteome</keyword>
<dbReference type="STRING" id="721133.SAMN05216176_11423"/>
<sequence length="55" mass="5682">MLKRFLADRSGSTAIEYALIAGLISVGILVGVGQTGTAVRGLFTRVGDDMNAIGQ</sequence>
<evidence type="ECO:0000313" key="3">
    <source>
        <dbReference type="Proteomes" id="UP000007374"/>
    </source>
</evidence>
<dbReference type="Proteomes" id="UP000007374">
    <property type="component" value="Unassembled WGS sequence"/>
</dbReference>
<name>K2PH11_9HYPH</name>
<dbReference type="PATRIC" id="fig|1231190.3.peg.4379"/>
<keyword evidence="1" id="KW-1133">Transmembrane helix</keyword>
<dbReference type="RefSeq" id="WP_009452460.1">
    <property type="nucleotide sequence ID" value="NZ_AMSI01000018.1"/>
</dbReference>
<dbReference type="InterPro" id="IPR007047">
    <property type="entry name" value="Flp_Fap"/>
</dbReference>
<protein>
    <submittedName>
        <fullName evidence="2">Flp/Fap pilin component</fullName>
    </submittedName>
</protein>
<keyword evidence="1" id="KW-0472">Membrane</keyword>
<accession>K2PH11</accession>
<dbReference type="Pfam" id="PF04964">
    <property type="entry name" value="Flp_Fap"/>
    <property type="match status" value="1"/>
</dbReference>
<gene>
    <name evidence="2" type="ORF">NA8A_21177</name>
</gene>
<keyword evidence="1" id="KW-0812">Transmembrane</keyword>
<evidence type="ECO:0000256" key="1">
    <source>
        <dbReference type="SAM" id="Phobius"/>
    </source>
</evidence>
<organism evidence="2 3">
    <name type="scientific">Nitratireductor indicus C115</name>
    <dbReference type="NCBI Taxonomy" id="1231190"/>
    <lineage>
        <taxon>Bacteria</taxon>
        <taxon>Pseudomonadati</taxon>
        <taxon>Pseudomonadota</taxon>
        <taxon>Alphaproteobacteria</taxon>
        <taxon>Hyphomicrobiales</taxon>
        <taxon>Phyllobacteriaceae</taxon>
        <taxon>Nitratireductor</taxon>
    </lineage>
</organism>
<comment type="caution">
    <text evidence="2">The sequence shown here is derived from an EMBL/GenBank/DDBJ whole genome shotgun (WGS) entry which is preliminary data.</text>
</comment>
<evidence type="ECO:0000313" key="2">
    <source>
        <dbReference type="EMBL" id="EKF40452.1"/>
    </source>
</evidence>